<feature type="domain" description="RsbT co-antagonist protein RsbRD N-terminal" evidence="3">
    <location>
        <begin position="28"/>
        <end position="172"/>
    </location>
</feature>
<gene>
    <name evidence="5" type="ORF">BST27_09450</name>
</gene>
<dbReference type="InterPro" id="IPR051448">
    <property type="entry name" value="CdaR-like_regulators"/>
</dbReference>
<dbReference type="InterPro" id="IPR042070">
    <property type="entry name" value="PucR_C-HTH_sf"/>
</dbReference>
<evidence type="ECO:0000256" key="1">
    <source>
        <dbReference type="ARBA" id="ARBA00006754"/>
    </source>
</evidence>
<feature type="domain" description="CdaR GGDEF-like" evidence="4">
    <location>
        <begin position="185"/>
        <end position="304"/>
    </location>
</feature>
<dbReference type="Proteomes" id="UP000192739">
    <property type="component" value="Unassembled WGS sequence"/>
</dbReference>
<accession>A0A1E3SGZ5</accession>
<organism evidence="5 6">
    <name type="scientific">Mycobacterium intermedium</name>
    <dbReference type="NCBI Taxonomy" id="28445"/>
    <lineage>
        <taxon>Bacteria</taxon>
        <taxon>Bacillati</taxon>
        <taxon>Actinomycetota</taxon>
        <taxon>Actinomycetes</taxon>
        <taxon>Mycobacteriales</taxon>
        <taxon>Mycobacteriaceae</taxon>
        <taxon>Mycobacterium</taxon>
        <taxon>Mycobacterium simiae complex</taxon>
    </lineage>
</organism>
<dbReference type="Pfam" id="PF13556">
    <property type="entry name" value="HTH_30"/>
    <property type="match status" value="1"/>
</dbReference>
<dbReference type="PANTHER" id="PTHR33744">
    <property type="entry name" value="CARBOHYDRATE DIACID REGULATOR"/>
    <property type="match status" value="1"/>
</dbReference>
<evidence type="ECO:0000259" key="2">
    <source>
        <dbReference type="Pfam" id="PF13556"/>
    </source>
</evidence>
<feature type="domain" description="PucR C-terminal helix-turn-helix" evidence="2">
    <location>
        <begin position="357"/>
        <end position="412"/>
    </location>
</feature>
<dbReference type="PANTHER" id="PTHR33744:SF1">
    <property type="entry name" value="DNA-BINDING TRANSCRIPTIONAL ACTIVATOR ADER"/>
    <property type="match status" value="1"/>
</dbReference>
<keyword evidence="6" id="KW-1185">Reference proteome</keyword>
<dbReference type="Pfam" id="PF17853">
    <property type="entry name" value="GGDEF_2"/>
    <property type="match status" value="1"/>
</dbReference>
<sequence length="424" mass="46190">MPDPNRCDEAAVTETAAAVVDRLAARLPSLTRAVVDTLTRGISELPGDAQLMGLLAASTAGNVDTVFRAFQHDIPIDRVEPPTAALEYARRLAQRGVPMHAMVRAYRLGHQAMVGMIADEVRTLNLDPALGRDVFEWMTEVTFRYIDWISQQVVEVYEAERDLWLENRSRVRAVRVAEILTGGDVDVDAMTTAIGYPLRRTHLALILWLPDDSTAGNEIARLERYLNEIADTAQASNALFIAADRLTGWGWIALGADAGANPIGRIRALLADKSDGPRVALGTALPGVDGFRRSHGQAQNARRVAIAAGSASPRIVAASEPGLTPAALLSGDIGETRAWVRETLGPLANDSKNDRLLRETLRVFLREGGSYKAAAEELNLHFNSVKYRVQRAISRRGCPIEDDRLDVELALLVCHRLGTAVLEG</sequence>
<evidence type="ECO:0000313" key="5">
    <source>
        <dbReference type="EMBL" id="ORB07494.1"/>
    </source>
</evidence>
<dbReference type="Gene3D" id="1.10.10.2840">
    <property type="entry name" value="PucR C-terminal helix-turn-helix domain"/>
    <property type="match status" value="1"/>
</dbReference>
<dbReference type="AlphaFoldDB" id="A0A1E3SGZ5"/>
<evidence type="ECO:0000259" key="3">
    <source>
        <dbReference type="Pfam" id="PF14361"/>
    </source>
</evidence>
<proteinExistence type="inferred from homology"/>
<dbReference type="EMBL" id="MVHT01000019">
    <property type="protein sequence ID" value="ORB07494.1"/>
    <property type="molecule type" value="Genomic_DNA"/>
</dbReference>
<protein>
    <submittedName>
        <fullName evidence="5">PucR family transcriptional regulator</fullName>
    </submittedName>
</protein>
<comment type="similarity">
    <text evidence="1">Belongs to the CdaR family.</text>
</comment>
<reference evidence="5 6" key="1">
    <citation type="submission" date="2017-02" db="EMBL/GenBank/DDBJ databases">
        <title>The new phylogeny of genus Mycobacterium.</title>
        <authorList>
            <person name="Tortoli E."/>
            <person name="Trovato A."/>
            <person name="Cirillo D.M."/>
        </authorList>
    </citation>
    <scope>NUCLEOTIDE SEQUENCE [LARGE SCALE GENOMIC DNA]</scope>
    <source>
        <strain evidence="5 6">DSM 44049</strain>
    </source>
</reference>
<dbReference type="RefSeq" id="WP_069418862.1">
    <property type="nucleotide sequence ID" value="NZ_CBCRZH010000045.1"/>
</dbReference>
<name>A0A1E3SGZ5_MYCIE</name>
<comment type="caution">
    <text evidence="5">The sequence shown here is derived from an EMBL/GenBank/DDBJ whole genome shotgun (WGS) entry which is preliminary data.</text>
</comment>
<evidence type="ECO:0000313" key="6">
    <source>
        <dbReference type="Proteomes" id="UP000192739"/>
    </source>
</evidence>
<dbReference type="InterPro" id="IPR025736">
    <property type="entry name" value="PucR_C-HTH_dom"/>
</dbReference>
<dbReference type="InterPro" id="IPR041522">
    <property type="entry name" value="CdaR_GGDEF"/>
</dbReference>
<dbReference type="STRING" id="28445.BHQ20_09235"/>
<dbReference type="InterPro" id="IPR025751">
    <property type="entry name" value="RsbRD_N_dom"/>
</dbReference>
<dbReference type="OrthoDB" id="3663486at2"/>
<evidence type="ECO:0000259" key="4">
    <source>
        <dbReference type="Pfam" id="PF17853"/>
    </source>
</evidence>
<dbReference type="Pfam" id="PF14361">
    <property type="entry name" value="RsbRD_N"/>
    <property type="match status" value="1"/>
</dbReference>